<dbReference type="InParanoid" id="E8N5S0"/>
<evidence type="ECO:0008006" key="6">
    <source>
        <dbReference type="Google" id="ProtNLM"/>
    </source>
</evidence>
<evidence type="ECO:0000259" key="2">
    <source>
        <dbReference type="Pfam" id="PF12904"/>
    </source>
</evidence>
<dbReference type="STRING" id="926569.ANT_17580"/>
<organism evidence="4 5">
    <name type="scientific">Anaerolinea thermophila (strain DSM 14523 / JCM 11388 / NBRC 100420 / UNI-1)</name>
    <dbReference type="NCBI Taxonomy" id="926569"/>
    <lineage>
        <taxon>Bacteria</taxon>
        <taxon>Bacillati</taxon>
        <taxon>Chloroflexota</taxon>
        <taxon>Anaerolineae</taxon>
        <taxon>Anaerolineales</taxon>
        <taxon>Anaerolineaceae</taxon>
        <taxon>Anaerolinea</taxon>
    </lineage>
</organism>
<dbReference type="SUPFAM" id="SSF51445">
    <property type="entry name" value="(Trans)glycosidases"/>
    <property type="match status" value="1"/>
</dbReference>
<sequence>MKQIGTSKNQRFLVDEEEKPFFWLADTAWELFHRLSLAEITHYFEVRRRQGFNLIHAVLLAELNGLHVPNANGHISLCGDDPARPNEFYFRFVDEVVQLAEQYDLYVGLLPTWGDKVHGGLWGIGPVIFNEGNARAYGNFLGERYRRFKNVVWILGGDRSAEGYVAIWKSLAEGIIEGLGHKPLMTYHPMGGFSSSKWLHQQDWLSMNMLQSGHVLLDAPNWEMITRDLALQPVKPVLDGEPNYEDHPIDPYLREWEPKFGRFTDYDVRKQAYRSVFAGACGHTYGNHSVWQFWDLSREPVTHPMRVWQEAIFAPGAWQLTHLKSLMLSRPYFTRIPDQSLLPEEPTPPPVQEIQSDKENSARAAHSRATRAEDGSYAMVYIPQPDKKVIVDLSELAGTVQAWWYDPRTGKSFEIGVFSHHKIQQFTTPFSGPDWVLVLDEKSRKFGAPGTSQKSC</sequence>
<gene>
    <name evidence="4" type="ordered locus">ANT_17580</name>
</gene>
<dbReference type="Pfam" id="PF12904">
    <property type="entry name" value="Collagen_bind_2"/>
    <property type="match status" value="1"/>
</dbReference>
<name>E8N5S0_ANATU</name>
<feature type="domain" description="Apiosidase-like catalytic" evidence="3">
    <location>
        <begin position="7"/>
        <end position="333"/>
    </location>
</feature>
<evidence type="ECO:0000259" key="3">
    <source>
        <dbReference type="Pfam" id="PF13204"/>
    </source>
</evidence>
<evidence type="ECO:0000313" key="4">
    <source>
        <dbReference type="EMBL" id="BAJ63784.1"/>
    </source>
</evidence>
<accession>E8N5S0</accession>
<dbReference type="OrthoDB" id="59486at2"/>
<feature type="region of interest" description="Disordered" evidence="1">
    <location>
        <begin position="340"/>
        <end position="370"/>
    </location>
</feature>
<protein>
    <recommendedName>
        <fullName evidence="6">DUF4038 domain-containing protein</fullName>
    </recommendedName>
</protein>
<dbReference type="PANTHER" id="PTHR37836">
    <property type="entry name" value="LMO1036 PROTEIN"/>
    <property type="match status" value="1"/>
</dbReference>
<dbReference type="eggNOG" id="COG2730">
    <property type="taxonomic scope" value="Bacteria"/>
</dbReference>
<dbReference type="Pfam" id="PF13204">
    <property type="entry name" value="Apiosidase"/>
    <property type="match status" value="1"/>
</dbReference>
<dbReference type="HOGENOM" id="CLU_023504_0_0_0"/>
<evidence type="ECO:0000313" key="5">
    <source>
        <dbReference type="Proteomes" id="UP000008922"/>
    </source>
</evidence>
<dbReference type="AlphaFoldDB" id="E8N5S0"/>
<evidence type="ECO:0000256" key="1">
    <source>
        <dbReference type="SAM" id="MobiDB-lite"/>
    </source>
</evidence>
<dbReference type="InterPro" id="IPR025277">
    <property type="entry name" value="Apiosidase-like_cat_dom"/>
</dbReference>
<dbReference type="PANTHER" id="PTHR37836:SF3">
    <property type="entry name" value="ENDOGLUCANASE"/>
    <property type="match status" value="1"/>
</dbReference>
<dbReference type="EMBL" id="AP012029">
    <property type="protein sequence ID" value="BAJ63784.1"/>
    <property type="molecule type" value="Genomic_DNA"/>
</dbReference>
<dbReference type="KEGG" id="atm:ANT_17580"/>
<proteinExistence type="predicted"/>
<dbReference type="Proteomes" id="UP000008922">
    <property type="component" value="Chromosome"/>
</dbReference>
<dbReference type="InterPro" id="IPR017853">
    <property type="entry name" value="GH"/>
</dbReference>
<dbReference type="Gene3D" id="3.20.20.80">
    <property type="entry name" value="Glycosidases"/>
    <property type="match status" value="1"/>
</dbReference>
<reference evidence="4 5" key="1">
    <citation type="submission" date="2010-12" db="EMBL/GenBank/DDBJ databases">
        <title>Whole genome sequence of Anaerolinea thermophila UNI-1.</title>
        <authorList>
            <person name="Narita-Yamada S."/>
            <person name="Kishi E."/>
            <person name="Watanabe Y."/>
            <person name="Takasaki K."/>
            <person name="Ankai A."/>
            <person name="Oguchi A."/>
            <person name="Fukui S."/>
            <person name="Takahashi M."/>
            <person name="Yashiro I."/>
            <person name="Hosoyama A."/>
            <person name="Sekiguchi Y."/>
            <person name="Hanada S."/>
            <person name="Fujita N."/>
        </authorList>
    </citation>
    <scope>NUCLEOTIDE SEQUENCE [LARGE SCALE GENOMIC DNA]</scope>
    <source>
        <strain evidence="5">DSM 14523 / JCM 11388 / NBRC 100420 / UNI-1</strain>
    </source>
</reference>
<feature type="domain" description="Putative collagen-binding" evidence="2">
    <location>
        <begin position="359"/>
        <end position="440"/>
    </location>
</feature>
<dbReference type="InterPro" id="IPR024749">
    <property type="entry name" value="Collagen-bd_put"/>
</dbReference>
<keyword evidence="5" id="KW-1185">Reference proteome</keyword>
<dbReference type="RefSeq" id="WP_013560162.1">
    <property type="nucleotide sequence ID" value="NC_014960.1"/>
</dbReference>